<dbReference type="OrthoDB" id="6155297at2"/>
<dbReference type="GO" id="GO:0005829">
    <property type="term" value="C:cytosol"/>
    <property type="evidence" value="ECO:0007669"/>
    <property type="project" value="TreeGrafter"/>
</dbReference>
<name>A0A6I4UU53_9SPHN</name>
<dbReference type="GO" id="GO:0003677">
    <property type="term" value="F:DNA binding"/>
    <property type="evidence" value="ECO:0007669"/>
    <property type="project" value="UniProtKB-KW"/>
</dbReference>
<dbReference type="InterPro" id="IPR014710">
    <property type="entry name" value="RmlC-like_jellyroll"/>
</dbReference>
<dbReference type="AlphaFoldDB" id="A0A6I4UU53"/>
<evidence type="ECO:0000256" key="3">
    <source>
        <dbReference type="ARBA" id="ARBA00023163"/>
    </source>
</evidence>
<feature type="domain" description="Cyclic nucleotide-binding" evidence="4">
    <location>
        <begin position="48"/>
        <end position="149"/>
    </location>
</feature>
<feature type="domain" description="HTH crp-type" evidence="5">
    <location>
        <begin position="163"/>
        <end position="237"/>
    </location>
</feature>
<dbReference type="PROSITE" id="PS50042">
    <property type="entry name" value="CNMP_BINDING_3"/>
    <property type="match status" value="1"/>
</dbReference>
<reference evidence="6 7" key="1">
    <citation type="submission" date="2019-12" db="EMBL/GenBank/DDBJ databases">
        <title>Genomic-based taxomic classification of the family Erythrobacteraceae.</title>
        <authorList>
            <person name="Xu L."/>
        </authorList>
    </citation>
    <scope>NUCLEOTIDE SEQUENCE [LARGE SCALE GENOMIC DNA]</scope>
    <source>
        <strain evidence="6 7">MCCC 1K02066</strain>
    </source>
</reference>
<dbReference type="InterPro" id="IPR036390">
    <property type="entry name" value="WH_DNA-bd_sf"/>
</dbReference>
<evidence type="ECO:0000313" key="7">
    <source>
        <dbReference type="Proteomes" id="UP000469159"/>
    </source>
</evidence>
<organism evidence="6 7">
    <name type="scientific">Croceibacterium soli</name>
    <dbReference type="NCBI Taxonomy" id="1739690"/>
    <lineage>
        <taxon>Bacteria</taxon>
        <taxon>Pseudomonadati</taxon>
        <taxon>Pseudomonadota</taxon>
        <taxon>Alphaproteobacteria</taxon>
        <taxon>Sphingomonadales</taxon>
        <taxon>Erythrobacteraceae</taxon>
        <taxon>Croceibacterium</taxon>
    </lineage>
</organism>
<sequence>MRVLPPSRRAIVSTTVSALDQMIHKLSGRSALTGEDKEAILSLPHTIRSYHAATYVVREGEPPPNHCSFIRSGFAVRQKITAQGARQIMSLHLVGDFIDLEHLFLNIADHNVQALTELEVVAIDRRALESLVLARPNIARALWIDALVDASIYREWVTNVGRRAAPARIAHVLCEVALRMQAAGVSTNGGFELPLTQEQLADAVGLTPVHVNRTLKALVADGILHRDKRYISFTDWNRTKEVADFNALYLHLEQAKPA</sequence>
<dbReference type="InterPro" id="IPR036388">
    <property type="entry name" value="WH-like_DNA-bd_sf"/>
</dbReference>
<proteinExistence type="predicted"/>
<dbReference type="SMART" id="SM00419">
    <property type="entry name" value="HTH_CRP"/>
    <property type="match status" value="1"/>
</dbReference>
<dbReference type="Pfam" id="PF13545">
    <property type="entry name" value="HTH_Crp_2"/>
    <property type="match status" value="1"/>
</dbReference>
<dbReference type="Gene3D" id="1.10.10.10">
    <property type="entry name" value="Winged helix-like DNA-binding domain superfamily/Winged helix DNA-binding domain"/>
    <property type="match status" value="1"/>
</dbReference>
<evidence type="ECO:0000256" key="2">
    <source>
        <dbReference type="ARBA" id="ARBA00023125"/>
    </source>
</evidence>
<dbReference type="Gene3D" id="2.60.120.10">
    <property type="entry name" value="Jelly Rolls"/>
    <property type="match status" value="1"/>
</dbReference>
<dbReference type="PANTHER" id="PTHR24567:SF68">
    <property type="entry name" value="DNA-BINDING TRANSCRIPTIONAL DUAL REGULATOR CRP"/>
    <property type="match status" value="1"/>
</dbReference>
<dbReference type="GO" id="GO:0003700">
    <property type="term" value="F:DNA-binding transcription factor activity"/>
    <property type="evidence" value="ECO:0007669"/>
    <property type="project" value="TreeGrafter"/>
</dbReference>
<dbReference type="PANTHER" id="PTHR24567">
    <property type="entry name" value="CRP FAMILY TRANSCRIPTIONAL REGULATORY PROTEIN"/>
    <property type="match status" value="1"/>
</dbReference>
<dbReference type="CDD" id="cd00038">
    <property type="entry name" value="CAP_ED"/>
    <property type="match status" value="1"/>
</dbReference>
<comment type="caution">
    <text evidence="6">The sequence shown here is derived from an EMBL/GenBank/DDBJ whole genome shotgun (WGS) entry which is preliminary data.</text>
</comment>
<dbReference type="Pfam" id="PF00027">
    <property type="entry name" value="cNMP_binding"/>
    <property type="match status" value="1"/>
</dbReference>
<accession>A0A6I4UU53</accession>
<dbReference type="InterPro" id="IPR012318">
    <property type="entry name" value="HTH_CRP"/>
</dbReference>
<keyword evidence="2" id="KW-0238">DNA-binding</keyword>
<evidence type="ECO:0000313" key="6">
    <source>
        <dbReference type="EMBL" id="MXP41324.1"/>
    </source>
</evidence>
<protein>
    <submittedName>
        <fullName evidence="6">Helix-turn-helix domain-containing protein</fullName>
    </submittedName>
</protein>
<dbReference type="SUPFAM" id="SSF46785">
    <property type="entry name" value="Winged helix' DNA-binding domain"/>
    <property type="match status" value="1"/>
</dbReference>
<gene>
    <name evidence="6" type="ORF">GRI75_06675</name>
</gene>
<dbReference type="EMBL" id="WTYK01000003">
    <property type="protein sequence ID" value="MXP41324.1"/>
    <property type="molecule type" value="Genomic_DNA"/>
</dbReference>
<dbReference type="SUPFAM" id="SSF51206">
    <property type="entry name" value="cAMP-binding domain-like"/>
    <property type="match status" value="1"/>
</dbReference>
<dbReference type="PROSITE" id="PS51063">
    <property type="entry name" value="HTH_CRP_2"/>
    <property type="match status" value="1"/>
</dbReference>
<dbReference type="InterPro" id="IPR050397">
    <property type="entry name" value="Env_Response_Regulators"/>
</dbReference>
<evidence type="ECO:0000256" key="1">
    <source>
        <dbReference type="ARBA" id="ARBA00023015"/>
    </source>
</evidence>
<keyword evidence="1" id="KW-0805">Transcription regulation</keyword>
<dbReference type="InterPro" id="IPR018490">
    <property type="entry name" value="cNMP-bd_dom_sf"/>
</dbReference>
<evidence type="ECO:0000259" key="5">
    <source>
        <dbReference type="PROSITE" id="PS51063"/>
    </source>
</evidence>
<keyword evidence="3" id="KW-0804">Transcription</keyword>
<evidence type="ECO:0000259" key="4">
    <source>
        <dbReference type="PROSITE" id="PS50042"/>
    </source>
</evidence>
<dbReference type="Proteomes" id="UP000469159">
    <property type="component" value="Unassembled WGS sequence"/>
</dbReference>
<keyword evidence="7" id="KW-1185">Reference proteome</keyword>
<dbReference type="InterPro" id="IPR000595">
    <property type="entry name" value="cNMP-bd_dom"/>
</dbReference>